<dbReference type="PANTHER" id="PTHR43083:SF6">
    <property type="entry name" value="MANNAN POLYMERASE COMPLEXES SUBUNIT MNN9"/>
    <property type="match status" value="1"/>
</dbReference>
<feature type="signal peptide" evidence="2">
    <location>
        <begin position="1"/>
        <end position="27"/>
    </location>
</feature>
<dbReference type="Proteomes" id="UP000041254">
    <property type="component" value="Unassembled WGS sequence"/>
</dbReference>
<reference evidence="3 4" key="1">
    <citation type="submission" date="2014-11" db="EMBL/GenBank/DDBJ databases">
        <authorList>
            <person name="Zhu J."/>
            <person name="Qi W."/>
            <person name="Song R."/>
        </authorList>
    </citation>
    <scope>NUCLEOTIDE SEQUENCE [LARGE SCALE GENOMIC DNA]</scope>
</reference>
<dbReference type="Pfam" id="PF03452">
    <property type="entry name" value="Anp1"/>
    <property type="match status" value="1"/>
</dbReference>
<dbReference type="InParanoid" id="A0A0G4FGA7"/>
<dbReference type="PANTHER" id="PTHR43083">
    <property type="entry name" value="MANNAN POLYMERASE II"/>
    <property type="match status" value="1"/>
</dbReference>
<dbReference type="OMA" id="WVESDKG"/>
<dbReference type="InterPro" id="IPR052086">
    <property type="entry name" value="Mannan_Polymerase_Subunit"/>
</dbReference>
<feature type="chain" id="PRO_5005189255" description="Glycosyltransferase family 62 protein" evidence="2">
    <location>
        <begin position="28"/>
        <end position="342"/>
    </location>
</feature>
<name>A0A0G4FGA7_VITBC</name>
<protein>
    <recommendedName>
        <fullName evidence="5">Glycosyltransferase family 62 protein</fullName>
    </recommendedName>
</protein>
<evidence type="ECO:0000313" key="4">
    <source>
        <dbReference type="Proteomes" id="UP000041254"/>
    </source>
</evidence>
<dbReference type="OrthoDB" id="204164at2759"/>
<evidence type="ECO:0000313" key="3">
    <source>
        <dbReference type="EMBL" id="CEM12201.1"/>
    </source>
</evidence>
<dbReference type="PhylomeDB" id="A0A0G4FGA7"/>
<dbReference type="Gene3D" id="3.90.550.10">
    <property type="entry name" value="Spore Coat Polysaccharide Biosynthesis Protein SpsA, Chain A"/>
    <property type="match status" value="1"/>
</dbReference>
<keyword evidence="2" id="KW-0732">Signal</keyword>
<dbReference type="VEuPathDB" id="CryptoDB:Vbra_5820"/>
<dbReference type="InterPro" id="IPR029044">
    <property type="entry name" value="Nucleotide-diphossugar_trans"/>
</dbReference>
<dbReference type="EMBL" id="CDMY01000435">
    <property type="protein sequence ID" value="CEM12201.1"/>
    <property type="molecule type" value="Genomic_DNA"/>
</dbReference>
<evidence type="ECO:0008006" key="5">
    <source>
        <dbReference type="Google" id="ProtNLM"/>
    </source>
</evidence>
<evidence type="ECO:0000256" key="2">
    <source>
        <dbReference type="SAM" id="SignalP"/>
    </source>
</evidence>
<organism evidence="3 4">
    <name type="scientific">Vitrella brassicaformis (strain CCMP3155)</name>
    <dbReference type="NCBI Taxonomy" id="1169540"/>
    <lineage>
        <taxon>Eukaryota</taxon>
        <taxon>Sar</taxon>
        <taxon>Alveolata</taxon>
        <taxon>Colpodellida</taxon>
        <taxon>Vitrellaceae</taxon>
        <taxon>Vitrella</taxon>
    </lineage>
</organism>
<keyword evidence="4" id="KW-1185">Reference proteome</keyword>
<comment type="similarity">
    <text evidence="1">Belongs to the ANP1/MMN9/VAN1 family.</text>
</comment>
<evidence type="ECO:0000256" key="1">
    <source>
        <dbReference type="ARBA" id="ARBA00037964"/>
    </source>
</evidence>
<proteinExistence type="inferred from homology"/>
<dbReference type="STRING" id="1169540.A0A0G4FGA7"/>
<accession>A0A0G4FGA7</accession>
<dbReference type="AlphaFoldDB" id="A0A0G4FGA7"/>
<gene>
    <name evidence="3" type="ORF">Vbra_5820</name>
</gene>
<sequence>MCLRKALSLLFAAVLLIVFLRRRLTAGTGPPLRRITTRDDSHTSERLLDDGAVVFRSESRELSRGPTNGTVLVLTIVKDGQSWGSQRSFHDYLKLISNLGVNKADLSLGLLISDANEHRDIKQILDSSNEDFRRLCIIREPETFRKMEGERRDRHNEDIQRPRRKLLARIRNYLVTTALHDEANVLWIDADMIKIPDNLLPTMIKSGHPILVPSTFIGDLYYDRNTWVGPRTEPTKEQLLRLREGDSAAFIPEQAPGNMYLDQFKDREEDFVPIDAVGGTVLFVKATLHRQGVLFPPYHVIGADWGGEGYDGVETEGLCYVAATIGAACHGMTHFDAIHSAD</sequence>